<dbReference type="InterPro" id="IPR032816">
    <property type="entry name" value="VTT_dom"/>
</dbReference>
<feature type="transmembrane region" description="Helical" evidence="6">
    <location>
        <begin position="118"/>
        <end position="138"/>
    </location>
</feature>
<feature type="domain" description="VTT" evidence="7">
    <location>
        <begin position="103"/>
        <end position="219"/>
    </location>
</feature>
<dbReference type="Proteomes" id="UP001357733">
    <property type="component" value="Unassembled WGS sequence"/>
</dbReference>
<keyword evidence="3 6" id="KW-0812">Transmembrane</keyword>
<feature type="transmembrane region" description="Helical" evidence="6">
    <location>
        <begin position="39"/>
        <end position="63"/>
    </location>
</feature>
<evidence type="ECO:0000259" key="7">
    <source>
        <dbReference type="Pfam" id="PF09335"/>
    </source>
</evidence>
<dbReference type="InterPro" id="IPR015414">
    <property type="entry name" value="TMEM64"/>
</dbReference>
<reference evidence="8 9" key="1">
    <citation type="submission" date="2024-01" db="EMBL/GenBank/DDBJ databases">
        <title>Complete genome sequence of Citroniella saccharovorans strain M6.X9, isolated from human fecal sample.</title>
        <authorList>
            <person name="Cheng G."/>
            <person name="Westerholm M."/>
            <person name="Schnurer A."/>
        </authorList>
    </citation>
    <scope>NUCLEOTIDE SEQUENCE [LARGE SCALE GENOMIC DNA]</scope>
    <source>
        <strain evidence="8 9">DSM 29873</strain>
    </source>
</reference>
<keyword evidence="9" id="KW-1185">Reference proteome</keyword>
<keyword evidence="5 6" id="KW-0472">Membrane</keyword>
<accession>A0AAW9MU86</accession>
<feature type="transmembrane region" description="Helical" evidence="6">
    <location>
        <begin position="201"/>
        <end position="220"/>
    </location>
</feature>
<sequence length="232" mass="26151">MKFGKFNSKDNKYNKLKELKSEGRVDEKEIGELSRGQKIVNYITLILSIIGVIITIYFSIVGYRMGLFTDQEKLKAFLDSLGKGAPWVFILIQIIQTVIPIIPGALTCPAGALVFGNGFGFILNFIGIMIGSVIDFFLARKYGRGLVRALVSKKTYAKYIGYLDKKDTFKKVFTFGMFFPVSPADFLCMLAGLSNMSFKDFFIILSLGKPITLFIYTYGITELFKFFAKIFL</sequence>
<dbReference type="GO" id="GO:0005886">
    <property type="term" value="C:plasma membrane"/>
    <property type="evidence" value="ECO:0007669"/>
    <property type="project" value="UniProtKB-SubCell"/>
</dbReference>
<dbReference type="RefSeq" id="WP_324618587.1">
    <property type="nucleotide sequence ID" value="NZ_JAYKOT010000001.1"/>
</dbReference>
<dbReference type="EMBL" id="JAYKOT010000001">
    <property type="protein sequence ID" value="MEB3428503.1"/>
    <property type="molecule type" value="Genomic_DNA"/>
</dbReference>
<evidence type="ECO:0000256" key="5">
    <source>
        <dbReference type="ARBA" id="ARBA00023136"/>
    </source>
</evidence>
<proteinExistence type="inferred from homology"/>
<evidence type="ECO:0000313" key="9">
    <source>
        <dbReference type="Proteomes" id="UP001357733"/>
    </source>
</evidence>
<comment type="subcellular location">
    <subcellularLocation>
        <location evidence="1 6">Cell membrane</location>
        <topology evidence="1 6">Multi-pass membrane protein</topology>
    </subcellularLocation>
</comment>
<dbReference type="AlphaFoldDB" id="A0AAW9MU86"/>
<evidence type="ECO:0000313" key="8">
    <source>
        <dbReference type="EMBL" id="MEB3428503.1"/>
    </source>
</evidence>
<evidence type="ECO:0000256" key="4">
    <source>
        <dbReference type="ARBA" id="ARBA00022989"/>
    </source>
</evidence>
<feature type="transmembrane region" description="Helical" evidence="6">
    <location>
        <begin position="84"/>
        <end position="106"/>
    </location>
</feature>
<feature type="transmembrane region" description="Helical" evidence="6">
    <location>
        <begin position="172"/>
        <end position="195"/>
    </location>
</feature>
<name>A0AAW9MU86_9FIRM</name>
<protein>
    <recommendedName>
        <fullName evidence="6">TVP38/TMEM64 family membrane protein</fullName>
    </recommendedName>
</protein>
<comment type="similarity">
    <text evidence="6">Belongs to the TVP38/TMEM64 family.</text>
</comment>
<keyword evidence="2 6" id="KW-1003">Cell membrane</keyword>
<evidence type="ECO:0000256" key="2">
    <source>
        <dbReference type="ARBA" id="ARBA00022475"/>
    </source>
</evidence>
<evidence type="ECO:0000256" key="3">
    <source>
        <dbReference type="ARBA" id="ARBA00022692"/>
    </source>
</evidence>
<organism evidence="8 9">
    <name type="scientific">Citroniella saccharovorans</name>
    <dbReference type="NCBI Taxonomy" id="2053367"/>
    <lineage>
        <taxon>Bacteria</taxon>
        <taxon>Bacillati</taxon>
        <taxon>Bacillota</taxon>
        <taxon>Tissierellia</taxon>
        <taxon>Tissierellales</taxon>
        <taxon>Peptoniphilaceae</taxon>
        <taxon>Citroniella</taxon>
    </lineage>
</organism>
<evidence type="ECO:0000256" key="1">
    <source>
        <dbReference type="ARBA" id="ARBA00004651"/>
    </source>
</evidence>
<keyword evidence="4 6" id="KW-1133">Transmembrane helix</keyword>
<evidence type="ECO:0000256" key="6">
    <source>
        <dbReference type="RuleBase" id="RU366058"/>
    </source>
</evidence>
<comment type="caution">
    <text evidence="8">The sequence shown here is derived from an EMBL/GenBank/DDBJ whole genome shotgun (WGS) entry which is preliminary data.</text>
</comment>
<gene>
    <name evidence="8" type="ORF">VLK81_00330</name>
</gene>
<dbReference type="PANTHER" id="PTHR12677">
    <property type="entry name" value="GOLGI APPARATUS MEMBRANE PROTEIN TVP38-RELATED"/>
    <property type="match status" value="1"/>
</dbReference>
<dbReference type="PANTHER" id="PTHR12677:SF49">
    <property type="entry name" value="TVP38_TMEM64 FAMILY MEMBRANE PROTEIN"/>
    <property type="match status" value="1"/>
</dbReference>
<dbReference type="Pfam" id="PF09335">
    <property type="entry name" value="VTT_dom"/>
    <property type="match status" value="1"/>
</dbReference>